<keyword evidence="4" id="KW-0808">Transferase</keyword>
<dbReference type="Proteomes" id="UP000054408">
    <property type="component" value="Unassembled WGS sequence"/>
</dbReference>
<dbReference type="OrthoDB" id="8068875at2759"/>
<evidence type="ECO:0000256" key="6">
    <source>
        <dbReference type="ARBA" id="ARBA00022786"/>
    </source>
</evidence>
<keyword evidence="11" id="KW-0436">Ligase</keyword>
<dbReference type="CDD" id="cd00201">
    <property type="entry name" value="WW"/>
    <property type="match status" value="2"/>
</dbReference>
<dbReference type="FunFam" id="3.90.1750.10:FF:000079">
    <property type="entry name" value="E3 ubiquitin-protein ligase"/>
    <property type="match status" value="1"/>
</dbReference>
<feature type="domain" description="WW" evidence="9">
    <location>
        <begin position="417"/>
        <end position="450"/>
    </location>
</feature>
<keyword evidence="6 7" id="KW-0833">Ubl conjugation pathway</keyword>
<dbReference type="InterPro" id="IPR035892">
    <property type="entry name" value="C2_domain_sf"/>
</dbReference>
<sequence>MQSTRLSRSGVWVRIDAVKASFLTGTEYQEATKKDPYLKVRFGKLSLETPHVTDSLEPEWNRRYAWPLETFVKELSWSSSAFDVKIANKNVFRSSFMGGYVAADEEIRQWLDEATPESLSDRLGVAVLRLIDLTLSDVQGDDLRVVKTFKLYPKKEYKAMGKLSRAERNARFAASNAHVDEHGNAVDEDAVGVVTLALSLGAPPATWTVSVQDSVLARLNSILGPSSDYEAKFDAHGRIFYLNHAAQSVTYEAPPQLAAADLNSSIGSVDDTSMWSVGDGSLVAHVASDDESVTSAPSEDSDTYAASPVWWRTKQLGPMPPGWELGSEGAAKPYFINHSLRKTTWDDPRVPGPADTFHVDVQTVLAANAPLEDGWERRVMAVTHRLYYINIDLWLSQWNAPGEEFSELESYHDEVRGAFPPGWERKIMGDGSVFYVNHLSKSTTWTDPRLASESGDGAGPSMSTAAGSADATGFQNQLAALHNELPSVSGETLITVSRDRLFEDAYQRIMALDSTALKRYFRVQFDGEAGLDYGGLSREFFTTISQSMFSPYYGLFEYCGSDTGTLQINKHSGLVADDHLRLFRLVGRTIGLAIRNGKLMEAYFTPAFYKHLLRRPATLRDMQSYDLETYNSLAWASSNSIDNILFETFSVVEHTFGTEVVIDLIPDGRNIDVTDANKARYIGLLMNYYLFDSVEEQMEAIRTGIADVFDLALLERFDSRQLEYLISGLGTIDVDDWQAHTTYSGPFSSSHKQIRWFWDIVRSFNDEERSRLLSFATGTSRVPLGGFAHLVGSNGPKQFELDSLPGSADRLMYAHSCFNRINMPVYPSRAVFENKLRLSIMESAGFDIA</sequence>
<dbReference type="UniPathway" id="UPA00143"/>
<feature type="region of interest" description="Disordered" evidence="8">
    <location>
        <begin position="446"/>
        <end position="467"/>
    </location>
</feature>
<dbReference type="STRING" id="461836.A0A0L0DSL0"/>
<evidence type="ECO:0000259" key="10">
    <source>
        <dbReference type="PROSITE" id="PS50237"/>
    </source>
</evidence>
<dbReference type="InterPro" id="IPR036020">
    <property type="entry name" value="WW_dom_sf"/>
</dbReference>
<evidence type="ECO:0000256" key="3">
    <source>
        <dbReference type="ARBA" id="ARBA00012485"/>
    </source>
</evidence>
<dbReference type="EC" id="2.3.2.26" evidence="3"/>
<dbReference type="CDD" id="cd00078">
    <property type="entry name" value="HECTc"/>
    <property type="match status" value="1"/>
</dbReference>
<dbReference type="GO" id="GO:0006511">
    <property type="term" value="P:ubiquitin-dependent protein catabolic process"/>
    <property type="evidence" value="ECO:0007669"/>
    <property type="project" value="TreeGrafter"/>
</dbReference>
<dbReference type="Gene3D" id="3.30.2160.10">
    <property type="entry name" value="Hect, E3 ligase catalytic domain"/>
    <property type="match status" value="1"/>
</dbReference>
<feature type="active site" description="Glycyl thioester intermediate" evidence="7">
    <location>
        <position position="817"/>
    </location>
</feature>
<dbReference type="GO" id="GO:0016874">
    <property type="term" value="F:ligase activity"/>
    <property type="evidence" value="ECO:0007669"/>
    <property type="project" value="UniProtKB-KW"/>
</dbReference>
<feature type="domain" description="WW" evidence="9">
    <location>
        <begin position="317"/>
        <end position="350"/>
    </location>
</feature>
<dbReference type="GO" id="GO:0016567">
    <property type="term" value="P:protein ubiquitination"/>
    <property type="evidence" value="ECO:0007669"/>
    <property type="project" value="UniProtKB-UniPathway"/>
</dbReference>
<comment type="catalytic activity">
    <reaction evidence="1">
        <text>S-ubiquitinyl-[E2 ubiquitin-conjugating enzyme]-L-cysteine + [acceptor protein]-L-lysine = [E2 ubiquitin-conjugating enzyme]-L-cysteine + N(6)-ubiquitinyl-[acceptor protein]-L-lysine.</text>
        <dbReference type="EC" id="2.3.2.26"/>
    </reaction>
</comment>
<feature type="domain" description="WW" evidence="9">
    <location>
        <begin position="369"/>
        <end position="403"/>
    </location>
</feature>
<dbReference type="FunFam" id="3.30.2410.10:FF:000009">
    <property type="entry name" value="Probable E3 ubiquitin-protein ligase HECTD2"/>
    <property type="match status" value="1"/>
</dbReference>
<feature type="domain" description="HECT" evidence="10">
    <location>
        <begin position="513"/>
        <end position="849"/>
    </location>
</feature>
<dbReference type="GO" id="GO:0061630">
    <property type="term" value="F:ubiquitin protein ligase activity"/>
    <property type="evidence" value="ECO:0007669"/>
    <property type="project" value="UniProtKB-EC"/>
</dbReference>
<dbReference type="Gene3D" id="2.60.40.150">
    <property type="entry name" value="C2 domain"/>
    <property type="match status" value="1"/>
</dbReference>
<dbReference type="SMART" id="SM00119">
    <property type="entry name" value="HECTc"/>
    <property type="match status" value="1"/>
</dbReference>
<gene>
    <name evidence="11" type="ORF">AMSG_10172</name>
</gene>
<evidence type="ECO:0000256" key="2">
    <source>
        <dbReference type="ARBA" id="ARBA00004906"/>
    </source>
</evidence>
<dbReference type="PANTHER" id="PTHR11254:SF440">
    <property type="entry name" value="E3 UBIQUITIN-PROTEIN LIGASE NEDD-4"/>
    <property type="match status" value="1"/>
</dbReference>
<dbReference type="PROSITE" id="PS50237">
    <property type="entry name" value="HECT"/>
    <property type="match status" value="1"/>
</dbReference>
<evidence type="ECO:0000313" key="12">
    <source>
        <dbReference type="Proteomes" id="UP000054408"/>
    </source>
</evidence>
<protein>
    <recommendedName>
        <fullName evidence="3">HECT-type E3 ubiquitin transferase</fullName>
        <ecNumber evidence="3">2.3.2.26</ecNumber>
    </recommendedName>
</protein>
<evidence type="ECO:0000256" key="4">
    <source>
        <dbReference type="ARBA" id="ARBA00022679"/>
    </source>
</evidence>
<evidence type="ECO:0000256" key="8">
    <source>
        <dbReference type="SAM" id="MobiDB-lite"/>
    </source>
</evidence>
<evidence type="ECO:0000256" key="5">
    <source>
        <dbReference type="ARBA" id="ARBA00022737"/>
    </source>
</evidence>
<keyword evidence="5" id="KW-0677">Repeat</keyword>
<dbReference type="AlphaFoldDB" id="A0A0L0DSL0"/>
<dbReference type="EMBL" id="GL349489">
    <property type="protein sequence ID" value="KNC54438.1"/>
    <property type="molecule type" value="Genomic_DNA"/>
</dbReference>
<dbReference type="InterPro" id="IPR035983">
    <property type="entry name" value="Hect_E3_ubiquitin_ligase"/>
</dbReference>
<dbReference type="SMART" id="SM00456">
    <property type="entry name" value="WW"/>
    <property type="match status" value="4"/>
</dbReference>
<keyword evidence="12" id="KW-1185">Reference proteome</keyword>
<dbReference type="GeneID" id="25568458"/>
<organism evidence="11 12">
    <name type="scientific">Thecamonas trahens ATCC 50062</name>
    <dbReference type="NCBI Taxonomy" id="461836"/>
    <lineage>
        <taxon>Eukaryota</taxon>
        <taxon>Apusozoa</taxon>
        <taxon>Apusomonadida</taxon>
        <taxon>Apusomonadidae</taxon>
        <taxon>Thecamonas</taxon>
    </lineage>
</organism>
<evidence type="ECO:0000256" key="1">
    <source>
        <dbReference type="ARBA" id="ARBA00000885"/>
    </source>
</evidence>
<evidence type="ECO:0000259" key="9">
    <source>
        <dbReference type="PROSITE" id="PS50020"/>
    </source>
</evidence>
<dbReference type="SUPFAM" id="SSF51045">
    <property type="entry name" value="WW domain"/>
    <property type="match status" value="2"/>
</dbReference>
<dbReference type="SUPFAM" id="SSF49562">
    <property type="entry name" value="C2 domain (Calcium/lipid-binding domain, CaLB)"/>
    <property type="match status" value="1"/>
</dbReference>
<dbReference type="PANTHER" id="PTHR11254">
    <property type="entry name" value="HECT DOMAIN UBIQUITIN-PROTEIN LIGASE"/>
    <property type="match status" value="1"/>
</dbReference>
<dbReference type="InterPro" id="IPR001202">
    <property type="entry name" value="WW_dom"/>
</dbReference>
<dbReference type="PROSITE" id="PS50020">
    <property type="entry name" value="WW_DOMAIN_2"/>
    <property type="match status" value="3"/>
</dbReference>
<accession>A0A0L0DSL0</accession>
<dbReference type="SUPFAM" id="SSF56204">
    <property type="entry name" value="Hect, E3 ligase catalytic domain"/>
    <property type="match status" value="1"/>
</dbReference>
<dbReference type="eggNOG" id="KOG0940">
    <property type="taxonomic scope" value="Eukaryota"/>
</dbReference>
<evidence type="ECO:0000256" key="7">
    <source>
        <dbReference type="PROSITE-ProRule" id="PRU00104"/>
    </source>
</evidence>
<dbReference type="Gene3D" id="3.30.2410.10">
    <property type="entry name" value="Hect, E3 ligase catalytic domain"/>
    <property type="match status" value="1"/>
</dbReference>
<dbReference type="InterPro" id="IPR000569">
    <property type="entry name" value="HECT_dom"/>
</dbReference>
<reference evidence="11 12" key="1">
    <citation type="submission" date="2010-05" db="EMBL/GenBank/DDBJ databases">
        <title>The Genome Sequence of Thecamonas trahens ATCC 50062.</title>
        <authorList>
            <consortium name="The Broad Institute Genome Sequencing Platform"/>
            <person name="Russ C."/>
            <person name="Cuomo C."/>
            <person name="Shea T."/>
            <person name="Young S.K."/>
            <person name="Zeng Q."/>
            <person name="Koehrsen M."/>
            <person name="Haas B."/>
            <person name="Borodovsky M."/>
            <person name="Guigo R."/>
            <person name="Alvarado L."/>
            <person name="Berlin A."/>
            <person name="Bochicchio J."/>
            <person name="Borenstein D."/>
            <person name="Chapman S."/>
            <person name="Chen Z."/>
            <person name="Freedman E."/>
            <person name="Gellesch M."/>
            <person name="Goldberg J."/>
            <person name="Griggs A."/>
            <person name="Gujja S."/>
            <person name="Heilman E."/>
            <person name="Heiman D."/>
            <person name="Hepburn T."/>
            <person name="Howarth C."/>
            <person name="Jen D."/>
            <person name="Larson L."/>
            <person name="Mehta T."/>
            <person name="Park D."/>
            <person name="Pearson M."/>
            <person name="Roberts A."/>
            <person name="Saif S."/>
            <person name="Shenoy N."/>
            <person name="Sisk P."/>
            <person name="Stolte C."/>
            <person name="Sykes S."/>
            <person name="Thomson T."/>
            <person name="Walk T."/>
            <person name="White J."/>
            <person name="Yandava C."/>
            <person name="Burger G."/>
            <person name="Gray M.W."/>
            <person name="Holland P.W.H."/>
            <person name="King N."/>
            <person name="Lang F.B.F."/>
            <person name="Roger A.J."/>
            <person name="Ruiz-Trillo I."/>
            <person name="Lander E."/>
            <person name="Nusbaum C."/>
        </authorList>
    </citation>
    <scope>NUCLEOTIDE SEQUENCE [LARGE SCALE GENOMIC DNA]</scope>
    <source>
        <strain evidence="11 12">ATCC 50062</strain>
    </source>
</reference>
<comment type="pathway">
    <text evidence="2">Protein modification; protein ubiquitination.</text>
</comment>
<dbReference type="Pfam" id="PF00632">
    <property type="entry name" value="HECT"/>
    <property type="match status" value="1"/>
</dbReference>
<dbReference type="Gene3D" id="2.20.70.10">
    <property type="match status" value="1"/>
</dbReference>
<dbReference type="RefSeq" id="XP_013753731.1">
    <property type="nucleotide sequence ID" value="XM_013898277.1"/>
</dbReference>
<dbReference type="Gene3D" id="3.90.1750.10">
    <property type="entry name" value="Hect, E3 ligase catalytic domains"/>
    <property type="match status" value="1"/>
</dbReference>
<dbReference type="InterPro" id="IPR050409">
    <property type="entry name" value="E3_ubiq-protein_ligase"/>
</dbReference>
<dbReference type="GO" id="GO:0005737">
    <property type="term" value="C:cytoplasm"/>
    <property type="evidence" value="ECO:0007669"/>
    <property type="project" value="UniProtKB-ARBA"/>
</dbReference>
<proteinExistence type="predicted"/>
<dbReference type="FunFam" id="3.30.2160.10:FF:000001">
    <property type="entry name" value="E3 ubiquitin-protein ligase NEDD4-like"/>
    <property type="match status" value="1"/>
</dbReference>
<dbReference type="PROSITE" id="PS01159">
    <property type="entry name" value="WW_DOMAIN_1"/>
    <property type="match status" value="2"/>
</dbReference>
<name>A0A0L0DSL0_THETB</name>
<evidence type="ECO:0000313" key="11">
    <source>
        <dbReference type="EMBL" id="KNC54438.1"/>
    </source>
</evidence>
<dbReference type="Pfam" id="PF00397">
    <property type="entry name" value="WW"/>
    <property type="match status" value="1"/>
</dbReference>